<comment type="caution">
    <text evidence="4">Lacks conserved residue(s) required for the propagation of feature annotation.</text>
</comment>
<evidence type="ECO:0000256" key="7">
    <source>
        <dbReference type="RuleBase" id="RU003792"/>
    </source>
</evidence>
<evidence type="ECO:0000256" key="5">
    <source>
        <dbReference type="PIRSR" id="PIRSR001430-1"/>
    </source>
</evidence>
<organism evidence="9 10">
    <name type="scientific">Thermobaculum terrenum (strain ATCC BAA-798 / CCMEE 7001 / YNP1)</name>
    <dbReference type="NCBI Taxonomy" id="525904"/>
    <lineage>
        <taxon>Bacteria</taxon>
        <taxon>Bacillati</taxon>
        <taxon>Chloroflexota</taxon>
        <taxon>Chloroflexia</taxon>
        <taxon>Candidatus Thermobaculales</taxon>
        <taxon>Candidatus Thermobaculaceae</taxon>
        <taxon>Thermobaculum</taxon>
    </lineage>
</organism>
<dbReference type="AlphaFoldDB" id="D1CFF5"/>
<feature type="domain" description="Pseudouridine synthase I TruA alpha/beta" evidence="8">
    <location>
        <begin position="8"/>
        <end position="101"/>
    </location>
</feature>
<dbReference type="HAMAP" id="MF_00171">
    <property type="entry name" value="TruA"/>
    <property type="match status" value="1"/>
</dbReference>
<evidence type="ECO:0000256" key="3">
    <source>
        <dbReference type="ARBA" id="ARBA00023235"/>
    </source>
</evidence>
<evidence type="ECO:0000256" key="4">
    <source>
        <dbReference type="HAMAP-Rule" id="MF_00171"/>
    </source>
</evidence>
<dbReference type="InterPro" id="IPR020103">
    <property type="entry name" value="PsdUridine_synth_cat_dom_sf"/>
</dbReference>
<evidence type="ECO:0000256" key="1">
    <source>
        <dbReference type="ARBA" id="ARBA00009375"/>
    </source>
</evidence>
<dbReference type="InterPro" id="IPR020094">
    <property type="entry name" value="TruA/RsuA/RluB/E/F_N"/>
</dbReference>
<dbReference type="HOGENOM" id="CLU_014673_0_2_0"/>
<dbReference type="InterPro" id="IPR001406">
    <property type="entry name" value="PsdUridine_synth_TruA"/>
</dbReference>
<dbReference type="PANTHER" id="PTHR11142:SF0">
    <property type="entry name" value="TRNA PSEUDOURIDINE SYNTHASE-LIKE 1"/>
    <property type="match status" value="1"/>
</dbReference>
<name>D1CFF5_THET1</name>
<evidence type="ECO:0000256" key="2">
    <source>
        <dbReference type="ARBA" id="ARBA00022694"/>
    </source>
</evidence>
<dbReference type="eggNOG" id="COG0101">
    <property type="taxonomic scope" value="Bacteria"/>
</dbReference>
<dbReference type="GO" id="GO:0031119">
    <property type="term" value="P:tRNA pseudouridine synthesis"/>
    <property type="evidence" value="ECO:0007669"/>
    <property type="project" value="UniProtKB-UniRule"/>
</dbReference>
<evidence type="ECO:0000313" key="9">
    <source>
        <dbReference type="EMBL" id="ACZ41661.1"/>
    </source>
</evidence>
<dbReference type="KEGG" id="ttr:Tter_0744"/>
<comment type="subunit">
    <text evidence="4">Homodimer.</text>
</comment>
<dbReference type="InterPro" id="IPR020095">
    <property type="entry name" value="PsdUridine_synth_TruA_C"/>
</dbReference>
<comment type="similarity">
    <text evidence="1 4 7">Belongs to the tRNA pseudouridine synthase TruA family.</text>
</comment>
<sequence>MSTWKLVISYKGEYFSGSQIQPGKRTVQEELENAWEKVTGSRCRAVLAGRTDAGVSALGQVATIKADWPGTPEELLEKLRKYLTQGIEIRKVERVSDNFDARKSAIWRRYRYVFSKDEIARFGFISVESMRQAARALVGEKDFAAFASQSELGPRGTVRRILDINVIWDKAANNLCIEIVADAFLRQMVRRIVSALIWVGTGKIEVVELLRAVEIKARQLLPGPAPAKNLTLVEVGYGEC</sequence>
<dbReference type="SUPFAM" id="SSF55120">
    <property type="entry name" value="Pseudouridine synthase"/>
    <property type="match status" value="1"/>
</dbReference>
<keyword evidence="10" id="KW-1185">Reference proteome</keyword>
<keyword evidence="2 4" id="KW-0819">tRNA processing</keyword>
<dbReference type="EC" id="5.4.99.12" evidence="4"/>
<comment type="function">
    <text evidence="4">Formation of pseudouridine at positions 38, 39 and 40 in the anticodon stem and loop of transfer RNAs.</text>
</comment>
<reference evidence="10" key="1">
    <citation type="journal article" date="2010" name="Stand. Genomic Sci.">
        <title>Complete genome sequence of 'Thermobaculum terrenum' type strain (YNP1).</title>
        <authorList>
            <person name="Kiss H."/>
            <person name="Cleland D."/>
            <person name="Lapidus A."/>
            <person name="Lucas S."/>
            <person name="Glavina Del Rio T."/>
            <person name="Nolan M."/>
            <person name="Tice H."/>
            <person name="Han C."/>
            <person name="Goodwin L."/>
            <person name="Pitluck S."/>
            <person name="Liolios K."/>
            <person name="Ivanova N."/>
            <person name="Mavromatis K."/>
            <person name="Ovchinnikova G."/>
            <person name="Pati A."/>
            <person name="Chen A."/>
            <person name="Palaniappan K."/>
            <person name="Land M."/>
            <person name="Hauser L."/>
            <person name="Chang Y."/>
            <person name="Jeffries C."/>
            <person name="Lu M."/>
            <person name="Brettin T."/>
            <person name="Detter J."/>
            <person name="Goker M."/>
            <person name="Tindall B."/>
            <person name="Beck B."/>
            <person name="McDermott T."/>
            <person name="Woyke T."/>
            <person name="Bristow J."/>
            <person name="Eisen J."/>
            <person name="Markowitz V."/>
            <person name="Hugenholtz P."/>
            <person name="Kyrpides N."/>
            <person name="Klenk H."/>
            <person name="Cheng J."/>
        </authorList>
    </citation>
    <scope>NUCLEOTIDE SEQUENCE [LARGE SCALE GENOMIC DNA]</scope>
    <source>
        <strain evidence="10">ATCC BAA-798 / YNP1</strain>
    </source>
</reference>
<feature type="binding site" evidence="4 6">
    <location>
        <position position="110"/>
    </location>
    <ligand>
        <name>substrate</name>
    </ligand>
</feature>
<evidence type="ECO:0000259" key="8">
    <source>
        <dbReference type="Pfam" id="PF01416"/>
    </source>
</evidence>
<dbReference type="GO" id="GO:0003723">
    <property type="term" value="F:RNA binding"/>
    <property type="evidence" value="ECO:0007669"/>
    <property type="project" value="InterPro"/>
</dbReference>
<gene>
    <name evidence="4" type="primary">truA</name>
    <name evidence="9" type="ordered locus">Tter_0744</name>
</gene>
<dbReference type="NCBIfam" id="TIGR00071">
    <property type="entry name" value="hisT_truA"/>
    <property type="match status" value="1"/>
</dbReference>
<evidence type="ECO:0000313" key="10">
    <source>
        <dbReference type="Proteomes" id="UP000000323"/>
    </source>
</evidence>
<proteinExistence type="inferred from homology"/>
<dbReference type="CDD" id="cd02570">
    <property type="entry name" value="PseudoU_synth_EcTruA"/>
    <property type="match status" value="1"/>
</dbReference>
<dbReference type="PIRSF" id="PIRSF001430">
    <property type="entry name" value="tRNA_psdUrid_synth"/>
    <property type="match status" value="1"/>
</dbReference>
<accession>D1CFF5</accession>
<keyword evidence="3 4" id="KW-0413">Isomerase</keyword>
<dbReference type="STRING" id="525904.Tter_0744"/>
<dbReference type="PANTHER" id="PTHR11142">
    <property type="entry name" value="PSEUDOURIDYLATE SYNTHASE"/>
    <property type="match status" value="1"/>
</dbReference>
<dbReference type="RefSeq" id="WP_012874696.1">
    <property type="nucleotide sequence ID" value="NC_013525.1"/>
</dbReference>
<feature type="active site" description="Nucleophile" evidence="4 5">
    <location>
        <position position="52"/>
    </location>
</feature>
<feature type="domain" description="Pseudouridine synthase I TruA alpha/beta" evidence="8">
    <location>
        <begin position="133"/>
        <end position="237"/>
    </location>
</feature>
<comment type="catalytic activity">
    <reaction evidence="4 7">
        <text>uridine(38/39/40) in tRNA = pseudouridine(38/39/40) in tRNA</text>
        <dbReference type="Rhea" id="RHEA:22376"/>
        <dbReference type="Rhea" id="RHEA-COMP:10085"/>
        <dbReference type="Rhea" id="RHEA-COMP:10087"/>
        <dbReference type="ChEBI" id="CHEBI:65314"/>
        <dbReference type="ChEBI" id="CHEBI:65315"/>
        <dbReference type="EC" id="5.4.99.12"/>
    </reaction>
</comment>
<dbReference type="Gene3D" id="3.30.70.660">
    <property type="entry name" value="Pseudouridine synthase I, catalytic domain, C-terminal subdomain"/>
    <property type="match status" value="1"/>
</dbReference>
<dbReference type="InterPro" id="IPR020097">
    <property type="entry name" value="PsdUridine_synth_TruA_a/b_dom"/>
</dbReference>
<protein>
    <recommendedName>
        <fullName evidence="4">tRNA pseudouridine synthase A</fullName>
        <ecNumber evidence="4">5.4.99.12</ecNumber>
    </recommendedName>
    <alternativeName>
        <fullName evidence="4">tRNA pseudouridine(38-40) synthase</fullName>
    </alternativeName>
    <alternativeName>
        <fullName evidence="4">tRNA pseudouridylate synthase I</fullName>
    </alternativeName>
    <alternativeName>
        <fullName evidence="4">tRNA-uridine isomerase I</fullName>
    </alternativeName>
</protein>
<dbReference type="GO" id="GO:0160147">
    <property type="term" value="F:tRNA pseudouridine(38-40) synthase activity"/>
    <property type="evidence" value="ECO:0007669"/>
    <property type="project" value="UniProtKB-EC"/>
</dbReference>
<dbReference type="Pfam" id="PF01416">
    <property type="entry name" value="PseudoU_synth_1"/>
    <property type="match status" value="2"/>
</dbReference>
<evidence type="ECO:0000256" key="6">
    <source>
        <dbReference type="PIRSR" id="PIRSR001430-2"/>
    </source>
</evidence>
<dbReference type="EMBL" id="CP001825">
    <property type="protein sequence ID" value="ACZ41661.1"/>
    <property type="molecule type" value="Genomic_DNA"/>
</dbReference>
<dbReference type="Gene3D" id="3.30.70.580">
    <property type="entry name" value="Pseudouridine synthase I, catalytic domain, N-terminal subdomain"/>
    <property type="match status" value="1"/>
</dbReference>
<dbReference type="Proteomes" id="UP000000323">
    <property type="component" value="Chromosome 1"/>
</dbReference>